<feature type="transmembrane region" description="Helical" evidence="2">
    <location>
        <begin position="515"/>
        <end position="542"/>
    </location>
</feature>
<dbReference type="Pfam" id="PF23190">
    <property type="entry name" value="LHD_TRPY1"/>
    <property type="match status" value="1"/>
</dbReference>
<accession>A0A0C4E3C0</accession>
<evidence type="ECO:0000313" key="6">
    <source>
        <dbReference type="EnsemblFungi" id="MAPG_06917T0"/>
    </source>
</evidence>
<reference evidence="6" key="4">
    <citation type="journal article" date="2015" name="G3 (Bethesda)">
        <title>Genome sequences of three phytopathogenic species of the Magnaporthaceae family of fungi.</title>
        <authorList>
            <person name="Okagaki L.H."/>
            <person name="Nunes C.C."/>
            <person name="Sailsbery J."/>
            <person name="Clay B."/>
            <person name="Brown D."/>
            <person name="John T."/>
            <person name="Oh Y."/>
            <person name="Young N."/>
            <person name="Fitzgerald M."/>
            <person name="Haas B.J."/>
            <person name="Zeng Q."/>
            <person name="Young S."/>
            <person name="Adiconis X."/>
            <person name="Fan L."/>
            <person name="Levin J.Z."/>
            <person name="Mitchell T.K."/>
            <person name="Okubara P.A."/>
            <person name="Farman M.L."/>
            <person name="Kohn L.M."/>
            <person name="Birren B."/>
            <person name="Ma L.-J."/>
            <person name="Dean R.A."/>
        </authorList>
    </citation>
    <scope>NUCLEOTIDE SEQUENCE</scope>
    <source>
        <strain evidence="6">ATCC 64411 / 73-15</strain>
    </source>
</reference>
<evidence type="ECO:0000313" key="5">
    <source>
        <dbReference type="EMBL" id="KLU87927.1"/>
    </source>
</evidence>
<feature type="transmembrane region" description="Helical" evidence="2">
    <location>
        <begin position="383"/>
        <end position="404"/>
    </location>
</feature>
<dbReference type="InterPro" id="IPR052971">
    <property type="entry name" value="TRP_calcium_channel"/>
</dbReference>
<keyword evidence="2" id="KW-0472">Membrane</keyword>
<feature type="transmembrane region" description="Helical" evidence="2">
    <location>
        <begin position="350"/>
        <end position="371"/>
    </location>
</feature>
<feature type="compositionally biased region" description="Basic residues" evidence="1">
    <location>
        <begin position="1"/>
        <end position="10"/>
    </location>
</feature>
<reference evidence="7" key="2">
    <citation type="submission" date="2010-05" db="EMBL/GenBank/DDBJ databases">
        <title>The genome sequence of Magnaporthe poae strain ATCC 64411.</title>
        <authorList>
            <person name="Ma L.-J."/>
            <person name="Dead R."/>
            <person name="Young S."/>
            <person name="Zeng Q."/>
            <person name="Koehrsen M."/>
            <person name="Alvarado L."/>
            <person name="Berlin A."/>
            <person name="Chapman S.B."/>
            <person name="Chen Z."/>
            <person name="Freedman E."/>
            <person name="Gellesch M."/>
            <person name="Goldberg J."/>
            <person name="Griggs A."/>
            <person name="Gujja S."/>
            <person name="Heilman E.R."/>
            <person name="Heiman D."/>
            <person name="Hepburn T."/>
            <person name="Howarth C."/>
            <person name="Jen D."/>
            <person name="Larson L."/>
            <person name="Mehta T."/>
            <person name="Neiman D."/>
            <person name="Pearson M."/>
            <person name="Roberts A."/>
            <person name="Saif S."/>
            <person name="Shea T."/>
            <person name="Shenoy N."/>
            <person name="Sisk P."/>
            <person name="Stolte C."/>
            <person name="Sykes S."/>
            <person name="Walk T."/>
            <person name="White J."/>
            <person name="Yandava C."/>
            <person name="Haas B."/>
            <person name="Nusbaum C."/>
            <person name="Birren B."/>
        </authorList>
    </citation>
    <scope>NUCLEOTIDE SEQUENCE [LARGE SCALE GENOMIC DNA]</scope>
    <source>
        <strain evidence="7">ATCC 64411 / 73-15</strain>
    </source>
</reference>
<evidence type="ECO:0000259" key="4">
    <source>
        <dbReference type="Pfam" id="PF23317"/>
    </source>
</evidence>
<evidence type="ECO:0000256" key="1">
    <source>
        <dbReference type="SAM" id="MobiDB-lite"/>
    </source>
</evidence>
<feature type="region of interest" description="Disordered" evidence="1">
    <location>
        <begin position="1"/>
        <end position="28"/>
    </location>
</feature>
<protein>
    <submittedName>
        <fullName evidence="5">Nonselective cation channel</fullName>
    </submittedName>
</protein>
<dbReference type="PANTHER" id="PTHR35859">
    <property type="entry name" value="NONSELECTIVE CATION CHANNEL PROTEIN"/>
    <property type="match status" value="1"/>
</dbReference>
<dbReference type="EMBL" id="ADBL01001661">
    <property type="status" value="NOT_ANNOTATED_CDS"/>
    <property type="molecule type" value="Genomic_DNA"/>
</dbReference>
<proteinExistence type="predicted"/>
<reference evidence="6" key="5">
    <citation type="submission" date="2015-06" db="UniProtKB">
        <authorList>
            <consortium name="EnsemblFungi"/>
        </authorList>
    </citation>
    <scope>IDENTIFICATION</scope>
    <source>
        <strain evidence="6">ATCC 64411</strain>
    </source>
</reference>
<feature type="transmembrane region" description="Helical" evidence="2">
    <location>
        <begin position="324"/>
        <end position="344"/>
    </location>
</feature>
<feature type="domain" description="Calcium channel YVC1-like C-terminal transmembrane" evidence="4">
    <location>
        <begin position="330"/>
        <end position="625"/>
    </location>
</feature>
<organism evidence="6 7">
    <name type="scientific">Magnaporthiopsis poae (strain ATCC 64411 / 73-15)</name>
    <name type="common">Kentucky bluegrass fungus</name>
    <name type="synonym">Magnaporthe poae</name>
    <dbReference type="NCBI Taxonomy" id="644358"/>
    <lineage>
        <taxon>Eukaryota</taxon>
        <taxon>Fungi</taxon>
        <taxon>Dikarya</taxon>
        <taxon>Ascomycota</taxon>
        <taxon>Pezizomycotina</taxon>
        <taxon>Sordariomycetes</taxon>
        <taxon>Sordariomycetidae</taxon>
        <taxon>Magnaporthales</taxon>
        <taxon>Magnaporthaceae</taxon>
        <taxon>Magnaporthiopsis</taxon>
    </lineage>
</organism>
<dbReference type="OrthoDB" id="2373987at2759"/>
<name>A0A0C4E3C0_MAGP6</name>
<dbReference type="OMA" id="HMERPAN"/>
<reference evidence="5" key="3">
    <citation type="submission" date="2011-03" db="EMBL/GenBank/DDBJ databases">
        <title>Annotation of Magnaporthe poae ATCC 64411.</title>
        <authorList>
            <person name="Ma L.-J."/>
            <person name="Dead R."/>
            <person name="Young S.K."/>
            <person name="Zeng Q."/>
            <person name="Gargeya S."/>
            <person name="Fitzgerald M."/>
            <person name="Haas B."/>
            <person name="Abouelleil A."/>
            <person name="Alvarado L."/>
            <person name="Arachchi H.M."/>
            <person name="Berlin A."/>
            <person name="Brown A."/>
            <person name="Chapman S.B."/>
            <person name="Chen Z."/>
            <person name="Dunbar C."/>
            <person name="Freedman E."/>
            <person name="Gearin G."/>
            <person name="Gellesch M."/>
            <person name="Goldberg J."/>
            <person name="Griggs A."/>
            <person name="Gujja S."/>
            <person name="Heiman D."/>
            <person name="Howarth C."/>
            <person name="Larson L."/>
            <person name="Lui A."/>
            <person name="MacDonald P.J.P."/>
            <person name="Mehta T."/>
            <person name="Montmayeur A."/>
            <person name="Murphy C."/>
            <person name="Neiman D."/>
            <person name="Pearson M."/>
            <person name="Priest M."/>
            <person name="Roberts A."/>
            <person name="Saif S."/>
            <person name="Shea T."/>
            <person name="Shenoy N."/>
            <person name="Sisk P."/>
            <person name="Stolte C."/>
            <person name="Sykes S."/>
            <person name="Yandava C."/>
            <person name="Wortman J."/>
            <person name="Nusbaum C."/>
            <person name="Birren B."/>
        </authorList>
    </citation>
    <scope>NUCLEOTIDE SEQUENCE</scope>
    <source>
        <strain evidence="5">ATCC 64411</strain>
    </source>
</reference>
<keyword evidence="7" id="KW-1185">Reference proteome</keyword>
<evidence type="ECO:0000259" key="3">
    <source>
        <dbReference type="Pfam" id="PF23190"/>
    </source>
</evidence>
<dbReference type="Pfam" id="PF23317">
    <property type="entry name" value="YVC1_C"/>
    <property type="match status" value="1"/>
</dbReference>
<dbReference type="EnsemblFungi" id="MAPG_06917T0">
    <property type="protein sequence ID" value="MAPG_06917T0"/>
    <property type="gene ID" value="MAPG_06917"/>
</dbReference>
<dbReference type="Proteomes" id="UP000011715">
    <property type="component" value="Unassembled WGS sequence"/>
</dbReference>
<dbReference type="InterPro" id="IPR056337">
    <property type="entry name" value="LHD_YVC1"/>
</dbReference>
<evidence type="ECO:0000313" key="7">
    <source>
        <dbReference type="Proteomes" id="UP000011715"/>
    </source>
</evidence>
<dbReference type="AlphaFoldDB" id="A0A0C4E3C0"/>
<dbReference type="PANTHER" id="PTHR35859:SF1">
    <property type="entry name" value="NONSELECTIVE CATION CHANNEL PROTEIN"/>
    <property type="match status" value="1"/>
</dbReference>
<keyword evidence="2" id="KW-0812">Transmembrane</keyword>
<sequence>MTLRQRRKHSWQYGYYSSSSSSSTHSRNCWRRMEGGPSSCKAMEEGPDDAAIHVSHDDDGDDTVRVEYGYAGSEREACLDRDNIGRRRAMAKPTPSLPVYMTIHRVRRLVTAAIDDAYSLDQLKDPRLNKLVVRPLVDRLYDADDISIVYCILANRVQFLREQDNTVHQTVSIARATLCELLASQILRRLHEEHADDGDGLLLLSHVLVEGFDPLQGAPDAIRQEETSRRRRQTLWRPRERRGHERKLTALELAIISESKALIASAACQRVVSAVSKGRVIYTPLSLMDILPDHYRHHPITLYDPRRAPILNHYRLIVPQWRNAIEFLQFLTLLVLYVLTMVYRNDEGNMIFELLFSTYTAGWVLSELAAVVEHGWEVHSQSLWSFLDLTFTFIYGAYVVARLFDIAWGNFPLGQGLHILCLAAPVLLTRLAFTLLPDNIVFISVHAVMRDFMSLVLLACWCFVGFLLALQWLMDSDDNSNTPVLVPGWATITKWMLWIWFGLDGTGMDEAAHFHLLFGPFLMVAFAFLGNTLFITIMVAMLTNTLSKVIADAAGEVSFRRTVLTFEGVKSDAIFSYPPPANVLALVVLLPLKLIVSPAVFHSTNVALVRALNAPVLLLISLWERRRFAHGAAGDVGPKNPFLNWRFTGFSPYDNVQAVFRTSLPPEVGDEIERLDPMAASEPERVPPVFVPKRGEP</sequence>
<feature type="transmembrane region" description="Helical" evidence="2">
    <location>
        <begin position="454"/>
        <end position="474"/>
    </location>
</feature>
<dbReference type="EMBL" id="GL876971">
    <property type="protein sequence ID" value="KLU87927.1"/>
    <property type="molecule type" value="Genomic_DNA"/>
</dbReference>
<evidence type="ECO:0000256" key="2">
    <source>
        <dbReference type="SAM" id="Phobius"/>
    </source>
</evidence>
<reference evidence="5" key="1">
    <citation type="submission" date="2010-05" db="EMBL/GenBank/DDBJ databases">
        <title>The Genome Sequence of Magnaporthe poae strain ATCC 64411.</title>
        <authorList>
            <consortium name="The Broad Institute Genome Sequencing Platform"/>
            <consortium name="Broad Institute Genome Sequencing Center for Infectious Disease"/>
            <person name="Ma L.-J."/>
            <person name="Dead R."/>
            <person name="Young S."/>
            <person name="Zeng Q."/>
            <person name="Koehrsen M."/>
            <person name="Alvarado L."/>
            <person name="Berlin A."/>
            <person name="Chapman S.B."/>
            <person name="Chen Z."/>
            <person name="Freedman E."/>
            <person name="Gellesch M."/>
            <person name="Goldberg J."/>
            <person name="Griggs A."/>
            <person name="Gujja S."/>
            <person name="Heilman E.R."/>
            <person name="Heiman D."/>
            <person name="Hepburn T."/>
            <person name="Howarth C."/>
            <person name="Jen D."/>
            <person name="Larson L."/>
            <person name="Mehta T."/>
            <person name="Neiman D."/>
            <person name="Pearson M."/>
            <person name="Roberts A."/>
            <person name="Saif S."/>
            <person name="Shea T."/>
            <person name="Shenoy N."/>
            <person name="Sisk P."/>
            <person name="Stolte C."/>
            <person name="Sykes S."/>
            <person name="Walk T."/>
            <person name="White J."/>
            <person name="Yandava C."/>
            <person name="Haas B."/>
            <person name="Nusbaum C."/>
            <person name="Birren B."/>
        </authorList>
    </citation>
    <scope>NUCLEOTIDE SEQUENCE</scope>
    <source>
        <strain evidence="5">ATCC 64411</strain>
    </source>
</reference>
<dbReference type="eggNOG" id="ENOG502QT9R">
    <property type="taxonomic scope" value="Eukaryota"/>
</dbReference>
<dbReference type="VEuPathDB" id="FungiDB:MAPG_06917"/>
<feature type="transmembrane region" description="Helical" evidence="2">
    <location>
        <begin position="416"/>
        <end position="433"/>
    </location>
</feature>
<gene>
    <name evidence="5" type="ORF">MAPG_06917</name>
</gene>
<dbReference type="STRING" id="644358.A0A0C4E3C0"/>
<feature type="domain" description="YVC1 N-terminal linker helical" evidence="3">
    <location>
        <begin position="101"/>
        <end position="284"/>
    </location>
</feature>
<dbReference type="InterPro" id="IPR056336">
    <property type="entry name" value="YVC1_C"/>
</dbReference>
<keyword evidence="2" id="KW-1133">Transmembrane helix</keyword>
<feature type="transmembrane region" description="Helical" evidence="2">
    <location>
        <begin position="486"/>
        <end position="503"/>
    </location>
</feature>